<dbReference type="FunFam" id="3.40.50.11860:FF:000001">
    <property type="entry name" value="2-(3-amino-3-carboxypropyl)histidine synthase subunit 2"/>
    <property type="match status" value="1"/>
</dbReference>
<name>A0A497ETC4_9CREN</name>
<keyword evidence="6 10" id="KW-0479">Metal-binding</keyword>
<dbReference type="InterPro" id="IPR042264">
    <property type="entry name" value="DPH1/DPH2_2"/>
</dbReference>
<dbReference type="Gene3D" id="3.40.50.11860">
    <property type="entry name" value="Diphthamide synthesis DPH1/DPH2 domain 3"/>
    <property type="match status" value="1"/>
</dbReference>
<evidence type="ECO:0000256" key="1">
    <source>
        <dbReference type="ARBA" id="ARBA00001966"/>
    </source>
</evidence>
<protein>
    <recommendedName>
        <fullName evidence="3 10">2-(3-amino-3-carboxypropyl)histidine synthase</fullName>
        <ecNumber evidence="3 10">2.5.1.108</ecNumber>
    </recommendedName>
</protein>
<dbReference type="InterPro" id="IPR022428">
    <property type="entry name" value="Dph2_arc"/>
</dbReference>
<dbReference type="EMBL" id="QMQV01000009">
    <property type="protein sequence ID" value="RLE50282.1"/>
    <property type="molecule type" value="Genomic_DNA"/>
</dbReference>
<keyword evidence="10" id="KW-0004">4Fe-4S</keyword>
<evidence type="ECO:0000256" key="5">
    <source>
        <dbReference type="ARBA" id="ARBA00022691"/>
    </source>
</evidence>
<dbReference type="NCBIfam" id="TIGR03682">
    <property type="entry name" value="arCOG04112"/>
    <property type="match status" value="1"/>
</dbReference>
<evidence type="ECO:0000256" key="8">
    <source>
        <dbReference type="ARBA" id="ARBA00023014"/>
    </source>
</evidence>
<evidence type="ECO:0000256" key="7">
    <source>
        <dbReference type="ARBA" id="ARBA00023004"/>
    </source>
</evidence>
<comment type="function">
    <text evidence="10">Catalyzes the first step of diphthamide biosynthesis, i.e. the transfer of the 3-amino-3-carboxypropyl group from S-adenosyl-L-methionine (SAM) to the C2 position of the imidazole ring of the target histidine residue in translation elongation factor 2 (EF-2).</text>
</comment>
<dbReference type="InterPro" id="IPR042265">
    <property type="entry name" value="DPH1/DPH2_3"/>
</dbReference>
<evidence type="ECO:0000313" key="12">
    <source>
        <dbReference type="Proteomes" id="UP000278475"/>
    </source>
</evidence>
<dbReference type="Pfam" id="PF01866">
    <property type="entry name" value="Diphthamide_syn"/>
    <property type="match status" value="1"/>
</dbReference>
<reference evidence="11 12" key="1">
    <citation type="submission" date="2018-06" db="EMBL/GenBank/DDBJ databases">
        <title>Extensive metabolic versatility and redundancy in microbially diverse, dynamic hydrothermal sediments.</title>
        <authorList>
            <person name="Dombrowski N."/>
            <person name="Teske A."/>
            <person name="Baker B.J."/>
        </authorList>
    </citation>
    <scope>NUCLEOTIDE SEQUENCE [LARGE SCALE GENOMIC DNA]</scope>
    <source>
        <strain evidence="11">B66_G16</strain>
    </source>
</reference>
<dbReference type="PIRSF" id="PIRSF004967">
    <property type="entry name" value="DPH1"/>
    <property type="match status" value="1"/>
</dbReference>
<evidence type="ECO:0000256" key="6">
    <source>
        <dbReference type="ARBA" id="ARBA00022723"/>
    </source>
</evidence>
<dbReference type="GO" id="GO:0090560">
    <property type="term" value="F:2-(3-amino-3-carboxypropyl)histidine synthase activity"/>
    <property type="evidence" value="ECO:0007669"/>
    <property type="project" value="UniProtKB-UniRule"/>
</dbReference>
<keyword evidence="5 10" id="KW-0949">S-adenosyl-L-methionine</keyword>
<accession>A0A497ETC4</accession>
<comment type="catalytic activity">
    <reaction evidence="9 10">
        <text>L-histidyl-[translation elongation factor 2] + S-adenosyl-L-methionine = 2-[(3S)-amino-3-carboxypropyl]-L-histidyl-[translation elongation factor 2] + S-methyl-5'-thioadenosine + H(+)</text>
        <dbReference type="Rhea" id="RHEA:36783"/>
        <dbReference type="Rhea" id="RHEA-COMP:9748"/>
        <dbReference type="Rhea" id="RHEA-COMP:9749"/>
        <dbReference type="ChEBI" id="CHEBI:15378"/>
        <dbReference type="ChEBI" id="CHEBI:17509"/>
        <dbReference type="ChEBI" id="CHEBI:29979"/>
        <dbReference type="ChEBI" id="CHEBI:59789"/>
        <dbReference type="ChEBI" id="CHEBI:73995"/>
        <dbReference type="EC" id="2.5.1.108"/>
    </reaction>
</comment>
<dbReference type="Gene3D" id="3.40.50.11840">
    <property type="entry name" value="Diphthamide synthesis DPH1/DPH2 domain 1"/>
    <property type="match status" value="1"/>
</dbReference>
<comment type="caution">
    <text evidence="11">The sequence shown here is derived from an EMBL/GenBank/DDBJ whole genome shotgun (WGS) entry which is preliminary data.</text>
</comment>
<dbReference type="GO" id="GO:0051539">
    <property type="term" value="F:4 iron, 4 sulfur cluster binding"/>
    <property type="evidence" value="ECO:0007669"/>
    <property type="project" value="UniProtKB-UniRule"/>
</dbReference>
<evidence type="ECO:0000256" key="9">
    <source>
        <dbReference type="ARBA" id="ARBA00048403"/>
    </source>
</evidence>
<dbReference type="SFLD" id="SFLDS00032">
    <property type="entry name" value="Radical_SAM_3-amino-3-carboxyp"/>
    <property type="match status" value="1"/>
</dbReference>
<organism evidence="11 12">
    <name type="scientific">Thermoproteota archaeon</name>
    <dbReference type="NCBI Taxonomy" id="2056631"/>
    <lineage>
        <taxon>Archaea</taxon>
        <taxon>Thermoproteota</taxon>
    </lineage>
</organism>
<evidence type="ECO:0000256" key="3">
    <source>
        <dbReference type="ARBA" id="ARBA00012221"/>
    </source>
</evidence>
<dbReference type="GO" id="GO:0017183">
    <property type="term" value="P:protein histidyl modification to diphthamide"/>
    <property type="evidence" value="ECO:0007669"/>
    <property type="project" value="UniProtKB-UniRule"/>
</dbReference>
<dbReference type="GO" id="GO:0046872">
    <property type="term" value="F:metal ion binding"/>
    <property type="evidence" value="ECO:0007669"/>
    <property type="project" value="UniProtKB-KW"/>
</dbReference>
<dbReference type="UniPathway" id="UPA00559"/>
<evidence type="ECO:0000256" key="10">
    <source>
        <dbReference type="PIRNR" id="PIRNR004967"/>
    </source>
</evidence>
<dbReference type="InterPro" id="IPR035435">
    <property type="entry name" value="DPH1/DPH2_euk_archaea"/>
</dbReference>
<evidence type="ECO:0000313" key="11">
    <source>
        <dbReference type="EMBL" id="RLE50282.1"/>
    </source>
</evidence>
<keyword evidence="4 10" id="KW-0808">Transferase</keyword>
<evidence type="ECO:0000256" key="4">
    <source>
        <dbReference type="ARBA" id="ARBA00022679"/>
    </source>
</evidence>
<dbReference type="Proteomes" id="UP000278475">
    <property type="component" value="Unassembled WGS sequence"/>
</dbReference>
<dbReference type="InterPro" id="IPR016435">
    <property type="entry name" value="DPH1/DPH2"/>
</dbReference>
<dbReference type="Gene3D" id="3.40.50.11850">
    <property type="entry name" value="Diphthamide synthesis DPH1/DPH2 domain 2"/>
    <property type="match status" value="1"/>
</dbReference>
<comment type="similarity">
    <text evidence="10">Belongs to the DPH1/DPH2 family.</text>
</comment>
<dbReference type="InterPro" id="IPR042263">
    <property type="entry name" value="DPH1/DPH2_1"/>
</dbReference>
<dbReference type="PANTHER" id="PTHR10762:SF1">
    <property type="entry name" value="2-(3-AMINO-3-CARBOXYPROPYL)HISTIDINE SYNTHASE SUBUNIT 1"/>
    <property type="match status" value="1"/>
</dbReference>
<keyword evidence="7 10" id="KW-0408">Iron</keyword>
<sequence length="324" mass="35610">MINEGSVRYDFNIDGVANQLRKLNAHRILLQMPDGLKPYALSIASELEKRGFEVLISGSSCYGACDIADVEAQKVKADAIVHFGHYPHGIINTLTNVVFEPVKIILDNLDQLAETLASYLKGKGFKTVGLVANAQHVHDLPKLSQILQRLGIGALIDAETRGLILGCDVSAALSLMEHVDCIVFIGCGYFHPLGIALKADKPVILADPLSMRIEEVTHLVKRVEHVKWSAIYKARKAKVFGVITSLKAGQFNLDLALKAVNLIRKRGLRAYLITADEITWERLASFTEVEAFIVVGCPRIALDNRELFGKPIIDYSELSAILNA</sequence>
<dbReference type="AlphaFoldDB" id="A0A497ETC4"/>
<keyword evidence="8 10" id="KW-0411">Iron-sulfur</keyword>
<proteinExistence type="inferred from homology"/>
<dbReference type="PANTHER" id="PTHR10762">
    <property type="entry name" value="DIPHTHAMIDE BIOSYNTHESIS PROTEIN"/>
    <property type="match status" value="1"/>
</dbReference>
<dbReference type="NCBIfam" id="TIGR00322">
    <property type="entry name" value="diphth2_R"/>
    <property type="match status" value="1"/>
</dbReference>
<comment type="cofactor">
    <cofactor evidence="1 10">
        <name>[4Fe-4S] cluster</name>
        <dbReference type="ChEBI" id="CHEBI:49883"/>
    </cofactor>
</comment>
<dbReference type="EC" id="2.5.1.108" evidence="3 10"/>
<gene>
    <name evidence="11" type="primary">dph2</name>
    <name evidence="11" type="ORF">DRJ31_01885</name>
</gene>
<comment type="pathway">
    <text evidence="2 10">Protein modification; peptidyl-diphthamide biosynthesis.</text>
</comment>
<evidence type="ECO:0000256" key="2">
    <source>
        <dbReference type="ARBA" id="ARBA00005156"/>
    </source>
</evidence>